<reference evidence="2" key="1">
    <citation type="submission" date="2019-08" db="EMBL/GenBank/DDBJ databases">
        <authorList>
            <person name="Busch A."/>
        </authorList>
    </citation>
    <scope>NUCLEOTIDE SEQUENCE</scope>
    <source>
        <strain evidence="2">17T1429</strain>
    </source>
</reference>
<keyword evidence="2" id="KW-0547">Nucleotide-binding</keyword>
<keyword evidence="2" id="KW-0347">Helicase</keyword>
<evidence type="ECO:0000259" key="1">
    <source>
        <dbReference type="PROSITE" id="PS51192"/>
    </source>
</evidence>
<keyword evidence="2" id="KW-0378">Hydrolase</keyword>
<proteinExistence type="predicted"/>
<evidence type="ECO:0000313" key="2">
    <source>
        <dbReference type="EMBL" id="NDR88417.1"/>
    </source>
</evidence>
<dbReference type="SUPFAM" id="SSF52540">
    <property type="entry name" value="P-loop containing nucleoside triphosphate hydrolases"/>
    <property type="match status" value="2"/>
</dbReference>
<feature type="domain" description="Helicase ATP-binding" evidence="1">
    <location>
        <begin position="48"/>
        <end position="234"/>
    </location>
</feature>
<dbReference type="InterPro" id="IPR014001">
    <property type="entry name" value="Helicase_ATP-bd"/>
</dbReference>
<dbReference type="GO" id="GO:0015668">
    <property type="term" value="F:type III site-specific deoxyribonuclease activity"/>
    <property type="evidence" value="ECO:0007669"/>
    <property type="project" value="InterPro"/>
</dbReference>
<organism evidence="2">
    <name type="scientific">Francisella tularensis subsp. holarctica</name>
    <dbReference type="NCBI Taxonomy" id="119857"/>
    <lineage>
        <taxon>Bacteria</taxon>
        <taxon>Pseudomonadati</taxon>
        <taxon>Pseudomonadota</taxon>
        <taxon>Gammaproteobacteria</taxon>
        <taxon>Thiotrichales</taxon>
        <taxon>Francisellaceae</taxon>
        <taxon>Francisella</taxon>
    </lineage>
</organism>
<dbReference type="GO" id="GO:0005524">
    <property type="term" value="F:ATP binding"/>
    <property type="evidence" value="ECO:0007669"/>
    <property type="project" value="InterPro"/>
</dbReference>
<dbReference type="GO" id="GO:0003677">
    <property type="term" value="F:DNA binding"/>
    <property type="evidence" value="ECO:0007669"/>
    <property type="project" value="InterPro"/>
</dbReference>
<dbReference type="PROSITE" id="PS51192">
    <property type="entry name" value="HELICASE_ATP_BIND_1"/>
    <property type="match status" value="1"/>
</dbReference>
<dbReference type="Pfam" id="PF19778">
    <property type="entry name" value="RE_endonuc"/>
    <property type="match status" value="1"/>
</dbReference>
<dbReference type="Gene3D" id="3.40.50.300">
    <property type="entry name" value="P-loop containing nucleotide triphosphate hydrolases"/>
    <property type="match status" value="2"/>
</dbReference>
<dbReference type="InterPro" id="IPR045572">
    <property type="entry name" value="RE_endonuc_C"/>
</dbReference>
<reference evidence="2" key="2">
    <citation type="submission" date="2020-02" db="EMBL/GenBank/DDBJ databases">
        <title>Using affinity propagation clustering for identifying bacterial clades and subclades with whole-genome sequences of Francisella tularensis.</title>
        <authorList>
            <person name="Homeier-Bachmann T."/>
            <person name="Abdel-Glil M.Y."/>
            <person name="Hackbart A."/>
            <person name="Hotzel H."/>
            <person name="Tomaso H."/>
        </authorList>
    </citation>
    <scope>NUCLEOTIDE SEQUENCE</scope>
    <source>
        <strain evidence="2">17T1429</strain>
    </source>
</reference>
<name>A0A6B2JIV7_FRATU</name>
<comment type="caution">
    <text evidence="2">The sequence shown here is derived from an EMBL/GenBank/DDBJ whole genome shotgun (WGS) entry which is preliminary data.</text>
</comment>
<dbReference type="GO" id="GO:0004386">
    <property type="term" value="F:helicase activity"/>
    <property type="evidence" value="ECO:0007669"/>
    <property type="project" value="UniProtKB-KW"/>
</dbReference>
<dbReference type="InterPro" id="IPR027417">
    <property type="entry name" value="P-loop_NTPase"/>
</dbReference>
<gene>
    <name evidence="2" type="ORF">FWJ04_01535</name>
</gene>
<dbReference type="Pfam" id="PF04851">
    <property type="entry name" value="ResIII"/>
    <property type="match status" value="1"/>
</dbReference>
<keyword evidence="2" id="KW-0067">ATP-binding</keyword>
<protein>
    <submittedName>
        <fullName evidence="2">DEAD/DEAH box helicase family protein</fullName>
    </submittedName>
</protein>
<sequence length="957" mass="110608">MLFEKQQYQEDCVNNIVNILDECDVFNNDYSNLKNIIKEHYKTQRYSQFETSSKKQIDVLMETGTGKTFTYIKTIFEINKQFGKTKFIIVLPRTAIKQGVIQNIKLTDEYFYNEYGKHLKFIGYTGKDSLSAVQQSFIRNESDLTVLVSTNSAFNKDANTINQAKEDLVEHSSVWEAIADKKPIVFIDEPHLLKGGATVEALEKLDSLFIRFGATYPTEEEHKLVNVAYALDSINSFENYLVKRIAVKNILTGAEESDIKITKINAKGKQSDKSVTFSYSKNQQIYSTTIKIGDDVGSKTGLDIYHGVTLTKINAKEIFFSNGDTKKVSESYELNDDEIEQMLRVTVSSHFEKEERLFNQCIKELSLFFIPSIADFRGDNPRVRKFFEKIYREIRDEYYHNTTNQEYNKYLDKDFKDGKLQVLEGYFSGDKGDSAKDDDLKKAVDIILNKKEQLLSLDEPLRFVFSVWALQEGWDNPNIFNICKLATTDKETSRRQQVGRGLRLAVNQAGKRQSFKTLAENENAFYDINTLDMVVSGYEKDFIEGIQSEIQKASFGIVGDFLENSLLEANGLNLREISKLINTLEDNQIIELDESMEKYKIISSIYDFIENNADKLSFLSNDRLQEIKQLFKSRKSLIEDKNKTIEKLKIRQEQAKKFKELWETINRKAEIVYKDINELDIINKIADAFDTENFSQIDTKVITKVYDPIKDKVVTKEEQSLGKIDFFAKNKLSEFVFEFSKKEKLPLGFVTKLFSKLDLQKIKNNPSKAINFIKTQIKESIHTSILQCVDYDFSQTNIFSKNILQNDDGSFIKEIEYTKLGRNIGDEASDEFLFDRVVYDSDIEKQAILNDPISIDGQQITVFAKLPSISIPTPYKSYNPDFAYLVDRGENQKQLFLVVETKSYKNNSDIPQAEKTKIDYAKKFFEGLQKQLPDVEIRFKTRVNKQELSNILQEYQK</sequence>
<dbReference type="EMBL" id="JAAGKH010000006">
    <property type="protein sequence ID" value="NDR88417.1"/>
    <property type="molecule type" value="Genomic_DNA"/>
</dbReference>
<accession>A0A6B2JIV7</accession>
<dbReference type="AlphaFoldDB" id="A0A6B2JIV7"/>
<dbReference type="InterPro" id="IPR006935">
    <property type="entry name" value="Helicase/UvrB_N"/>
</dbReference>